<feature type="region of interest" description="Disordered" evidence="3">
    <location>
        <begin position="1"/>
        <end position="24"/>
    </location>
</feature>
<accession>C7M0X0</accession>
<dbReference type="InterPro" id="IPR000994">
    <property type="entry name" value="Pept_M24"/>
</dbReference>
<dbReference type="InterPro" id="IPR029149">
    <property type="entry name" value="Creatin/AminoP/Spt16_N"/>
</dbReference>
<feature type="domain" description="Creatinase N-terminal" evidence="5">
    <location>
        <begin position="31"/>
        <end position="155"/>
    </location>
</feature>
<evidence type="ECO:0000313" key="7">
    <source>
        <dbReference type="Proteomes" id="UP000000771"/>
    </source>
</evidence>
<dbReference type="PROSITE" id="PS00491">
    <property type="entry name" value="PROLINE_PEPTIDASE"/>
    <property type="match status" value="1"/>
</dbReference>
<keyword evidence="1" id="KW-0479">Metal-binding</keyword>
<dbReference type="Pfam" id="PF01321">
    <property type="entry name" value="Creatinase_N"/>
    <property type="match status" value="1"/>
</dbReference>
<dbReference type="EMBL" id="CP001631">
    <property type="protein sequence ID" value="ACU54628.1"/>
    <property type="molecule type" value="Genomic_DNA"/>
</dbReference>
<dbReference type="Gene3D" id="3.90.230.10">
    <property type="entry name" value="Creatinase/methionine aminopeptidase superfamily"/>
    <property type="match status" value="1"/>
</dbReference>
<dbReference type="InterPro" id="IPR001714">
    <property type="entry name" value="Pept_M24_MAP"/>
</dbReference>
<dbReference type="SUPFAM" id="SSF55920">
    <property type="entry name" value="Creatinase/aminopeptidase"/>
    <property type="match status" value="1"/>
</dbReference>
<evidence type="ECO:0000256" key="1">
    <source>
        <dbReference type="ARBA" id="ARBA00022723"/>
    </source>
</evidence>
<dbReference type="InterPro" id="IPR000587">
    <property type="entry name" value="Creatinase_N"/>
</dbReference>
<keyword evidence="2" id="KW-0378">Hydrolase</keyword>
<organism evidence="6 7">
    <name type="scientific">Acidimicrobium ferrooxidans (strain DSM 10331 / JCM 15462 / NBRC 103882 / ICP)</name>
    <dbReference type="NCBI Taxonomy" id="525909"/>
    <lineage>
        <taxon>Bacteria</taxon>
        <taxon>Bacillati</taxon>
        <taxon>Actinomycetota</taxon>
        <taxon>Acidimicrobiia</taxon>
        <taxon>Acidimicrobiales</taxon>
        <taxon>Acidimicrobiaceae</taxon>
        <taxon>Acidimicrobium</taxon>
    </lineage>
</organism>
<sequence>MHTQDTSPRRSLSLNPAALDRAPGPSMVGQVRGLLSGQAATTLVVVDPAWIRYLTGFDGSHGTLLIDLRDEDRHLLCTDGRYVEAAGRALGARGLDGLVEVLGDDPLTTSHHRDLLRAPLALLGSCWSLSTLRLLMEIDPTPIDAQPLLWPLRAVKQTWELERIRAAARLADDAMDAALASLADGPISERLLAATYEFELRARGADEPAFATIVAAGSHASEPHARPSERLIRPGDILLVDFGATVDGYRSDATRTMLPSEGADPRVQAYWDIVAAAQRAGIAAATVGASAHDIETAARAVLREAGVEELLLHGVGHALGLEIHERPFTAHDRDPLAEGTVITVEPGLYVPGELGIRLEDTILVGAEGPECLTRPATESRTRPGSAARVRS</sequence>
<dbReference type="Proteomes" id="UP000000771">
    <property type="component" value="Chromosome"/>
</dbReference>
<dbReference type="Gene3D" id="3.40.350.10">
    <property type="entry name" value="Creatinase/prolidase N-terminal domain"/>
    <property type="match status" value="1"/>
</dbReference>
<feature type="compositionally biased region" description="Polar residues" evidence="3">
    <location>
        <begin position="1"/>
        <end position="14"/>
    </location>
</feature>
<dbReference type="PANTHER" id="PTHR46112">
    <property type="entry name" value="AMINOPEPTIDASE"/>
    <property type="match status" value="1"/>
</dbReference>
<dbReference type="KEGG" id="afo:Afer_1712"/>
<protein>
    <submittedName>
        <fullName evidence="6">Peptidase M24</fullName>
    </submittedName>
</protein>
<dbReference type="InterPro" id="IPR001131">
    <property type="entry name" value="Peptidase_M24B_aminopep-P_CS"/>
</dbReference>
<dbReference type="GO" id="GO:0004177">
    <property type="term" value="F:aminopeptidase activity"/>
    <property type="evidence" value="ECO:0007669"/>
    <property type="project" value="UniProtKB-ARBA"/>
</dbReference>
<dbReference type="InterPro" id="IPR050659">
    <property type="entry name" value="Peptidase_M24B"/>
</dbReference>
<dbReference type="GO" id="GO:0008235">
    <property type="term" value="F:metalloexopeptidase activity"/>
    <property type="evidence" value="ECO:0007669"/>
    <property type="project" value="UniProtKB-ARBA"/>
</dbReference>
<dbReference type="OrthoDB" id="9806388at2"/>
<proteinExistence type="predicted"/>
<evidence type="ECO:0000256" key="2">
    <source>
        <dbReference type="ARBA" id="ARBA00022801"/>
    </source>
</evidence>
<dbReference type="AlphaFoldDB" id="C7M0X0"/>
<dbReference type="eggNOG" id="COG0006">
    <property type="taxonomic scope" value="Bacteria"/>
</dbReference>
<keyword evidence="7" id="KW-1185">Reference proteome</keyword>
<evidence type="ECO:0000256" key="3">
    <source>
        <dbReference type="SAM" id="MobiDB-lite"/>
    </source>
</evidence>
<name>C7M0X0_ACIFD</name>
<dbReference type="HOGENOM" id="CLU_017266_4_0_11"/>
<dbReference type="InterPro" id="IPR036005">
    <property type="entry name" value="Creatinase/aminopeptidase-like"/>
</dbReference>
<reference evidence="6 7" key="1">
    <citation type="journal article" date="2009" name="Stand. Genomic Sci.">
        <title>Complete genome sequence of Acidimicrobium ferrooxidans type strain (ICP).</title>
        <authorList>
            <person name="Clum A."/>
            <person name="Nolan M."/>
            <person name="Lang E."/>
            <person name="Glavina Del Rio T."/>
            <person name="Tice H."/>
            <person name="Copeland A."/>
            <person name="Cheng J.F."/>
            <person name="Lucas S."/>
            <person name="Chen F."/>
            <person name="Bruce D."/>
            <person name="Goodwin L."/>
            <person name="Pitluck S."/>
            <person name="Ivanova N."/>
            <person name="Mavrommatis K."/>
            <person name="Mikhailova N."/>
            <person name="Pati A."/>
            <person name="Chen A."/>
            <person name="Palaniappan K."/>
            <person name="Goker M."/>
            <person name="Spring S."/>
            <person name="Land M."/>
            <person name="Hauser L."/>
            <person name="Chang Y.J."/>
            <person name="Jeffries C.C."/>
            <person name="Chain P."/>
            <person name="Bristow J."/>
            <person name="Eisen J.A."/>
            <person name="Markowitz V."/>
            <person name="Hugenholtz P."/>
            <person name="Kyrpides N.C."/>
            <person name="Klenk H.P."/>
            <person name="Lapidus A."/>
        </authorList>
    </citation>
    <scope>NUCLEOTIDE SEQUENCE [LARGE SCALE GENOMIC DNA]</scope>
    <source>
        <strain evidence="7">DSM 10331 / JCM 15462 / NBRC 103882 / ICP</strain>
    </source>
</reference>
<dbReference type="RefSeq" id="WP_015799107.1">
    <property type="nucleotide sequence ID" value="NC_013124.1"/>
</dbReference>
<dbReference type="SUPFAM" id="SSF53092">
    <property type="entry name" value="Creatinase/prolidase N-terminal domain"/>
    <property type="match status" value="1"/>
</dbReference>
<dbReference type="Pfam" id="PF00557">
    <property type="entry name" value="Peptidase_M24"/>
    <property type="match status" value="1"/>
</dbReference>
<dbReference type="STRING" id="525909.Afer_1712"/>
<evidence type="ECO:0000259" key="4">
    <source>
        <dbReference type="Pfam" id="PF00557"/>
    </source>
</evidence>
<dbReference type="GO" id="GO:0046872">
    <property type="term" value="F:metal ion binding"/>
    <property type="evidence" value="ECO:0007669"/>
    <property type="project" value="UniProtKB-KW"/>
</dbReference>
<evidence type="ECO:0000259" key="5">
    <source>
        <dbReference type="Pfam" id="PF01321"/>
    </source>
</evidence>
<evidence type="ECO:0000313" key="6">
    <source>
        <dbReference type="EMBL" id="ACU54628.1"/>
    </source>
</evidence>
<gene>
    <name evidence="6" type="ordered locus">Afer_1712</name>
</gene>
<feature type="domain" description="Peptidase M24" evidence="4">
    <location>
        <begin position="162"/>
        <end position="365"/>
    </location>
</feature>
<dbReference type="PRINTS" id="PR00599">
    <property type="entry name" value="MAPEPTIDASE"/>
</dbReference>
<dbReference type="PANTHER" id="PTHR46112:SF3">
    <property type="entry name" value="AMINOPEPTIDASE YPDF"/>
    <property type="match status" value="1"/>
</dbReference>